<keyword evidence="1" id="KW-0732">Signal</keyword>
<evidence type="ECO:0000313" key="2">
    <source>
        <dbReference type="EMBL" id="GGM95160.1"/>
    </source>
</evidence>
<gene>
    <name evidence="2" type="ORF">GCM10010967_30670</name>
</gene>
<dbReference type="InterPro" id="IPR026444">
    <property type="entry name" value="Secre_tail"/>
</dbReference>
<proteinExistence type="predicted"/>
<evidence type="ECO:0008006" key="4">
    <source>
        <dbReference type="Google" id="ProtNLM"/>
    </source>
</evidence>
<comment type="caution">
    <text evidence="2">The sequence shown here is derived from an EMBL/GenBank/DDBJ whole genome shotgun (WGS) entry which is preliminary data.</text>
</comment>
<dbReference type="EMBL" id="BMLI01000001">
    <property type="protein sequence ID" value="GGM95160.1"/>
    <property type="molecule type" value="Genomic_DNA"/>
</dbReference>
<feature type="chain" id="PRO_5046180180" description="Por secretion system C-terminal sorting domain-containing protein" evidence="1">
    <location>
        <begin position="20"/>
        <end position="1429"/>
    </location>
</feature>
<protein>
    <recommendedName>
        <fullName evidence="4">Por secretion system C-terminal sorting domain-containing protein</fullName>
    </recommendedName>
</protein>
<organism evidence="2 3">
    <name type="scientific">Dyadobacter beijingensis</name>
    <dbReference type="NCBI Taxonomy" id="365489"/>
    <lineage>
        <taxon>Bacteria</taxon>
        <taxon>Pseudomonadati</taxon>
        <taxon>Bacteroidota</taxon>
        <taxon>Cytophagia</taxon>
        <taxon>Cytophagales</taxon>
        <taxon>Spirosomataceae</taxon>
        <taxon>Dyadobacter</taxon>
    </lineage>
</organism>
<accession>A0ABQ2I0E0</accession>
<dbReference type="RefSeq" id="WP_019942972.1">
    <property type="nucleotide sequence ID" value="NZ_BMLI01000001.1"/>
</dbReference>
<evidence type="ECO:0000256" key="1">
    <source>
        <dbReference type="SAM" id="SignalP"/>
    </source>
</evidence>
<evidence type="ECO:0000313" key="3">
    <source>
        <dbReference type="Proteomes" id="UP000632339"/>
    </source>
</evidence>
<feature type="signal peptide" evidence="1">
    <location>
        <begin position="1"/>
        <end position="19"/>
    </location>
</feature>
<sequence length="1429" mass="155376">MIRFLLTLLVSCFSLTCIAQSPSIRILNVKSDNYCTGTDLVISVAVTGTFPAGNQFSVVVRRDWDASPEVWTYPAELKGSELITNLKDAKLANYERIVLKVVSSNPKTETENVSFRVISKSTLRIATRLGLAADTVNTGDPIELGLTVSPPSPGEVTLNTGEKFQLLYPSYGSESYKTNIKLPLAKAGTYSVKEASNACGPMAVSGQVTVRTNQLDFYPTSVFPHTVCEGGEFKVGFSTGGQDFAAGTQFKLRVYKGDEYAEQLDYADVPATLTGKNELTARFPEKFALDAFSTQFRIGIVTTNPASVTRNDGLDIWVSPKPAFKLTTENPSVVLGQSARLNAQLSGMPPYLITFTNGQKMTSSQLDVYPKATAEYKVKTFETGCGVIENPVHTPVTVTVRPGLYLGTPNSYVNRNFCAGQTVRLPFIAVGTGSQTTFTVEALTRDNQKFVFQAKVAGDSVEFTIPVDNSRDPLKNYGMVSRARLVSANPAMASEATYLTIQGEPFMTFSNLSLKSVPFPSTVRMDYDLHGGGPFVLEYADGTSRSWDASNYWHYQFIRKDTIFQLKSLSNQCFRTTGLPAFPLKVEKPADQSPALFLAFPYRGYCMGDSVEVEVFFNGKFEAGNVFTIAYSKDAQSQEFPLMTITKQGRYKIRIPGDGRSTFTASLLLTSSLPRLVSETERFDLRPKSLYLGLYPDGSQGSPATISNNGGKQSLMVRSMPFTTVKYNVNGQPGTIVTDSQGDGRFETSLPPNQVSVFQATSAVNACGNLEKTVSSYLYFKEYTLTIGYPYENVYCAGTQAKVTFDVREGQAPAGTQFTLQMSTPESSNTFVDIATITDGRAFTITIPERPAGIYYMRVRSNAGVQSDPAVYRIGRKPEVVLGSHAQPGNEPTLAVPYGGDVHLYVRNTGTAPWNVQFADGQVERSDQEEIYYTKKVTGPEVFTLAKAWNTCGFGTVSGKVTVNVKPVLKVSHVPETGPGIFCAGQPVEVGYKISGIPSLGNNYLVFTLTRGTQKLAKLDSTQKLEGTMLLRIPSGYVGDQTLGVVATVQSMDLSGSLAFQPYQVPDMTLFGNNSIQAGQTVRLFVRANAAFAQNTIFELSDGTSYSFGIPAKGRIMEIEKQPAATTTYTLKAPGSVCGVGKVNGSATITVEPKKQKSLSIQSVEAIGKWYRCASDTVSVSFYSNGDLTGAVYTVHLSDSLGENFRPIPTFGTGSPLRAVIPAGTKAGNSYRIRITSSDPDMQTATMSALVGIEAYATARLTASEVFYQTGQKTYMVVQFEGSGPFNYRYGIGSESIQRYPSGNPDSLLLRPVSDAVEYRLLEVRNVCGVGKLRDPSVLKVELITGTEPSPSDEVLRFGPNPTGGVVDMWFRDAAQRDILLYNAHGTRLKQLRSRSSNAAIQLSGQPAGVYLLEIKGKRGTARYRIIKN</sequence>
<name>A0ABQ2I0E0_9BACT</name>
<reference evidence="3" key="1">
    <citation type="journal article" date="2019" name="Int. J. Syst. Evol. Microbiol.">
        <title>The Global Catalogue of Microorganisms (GCM) 10K type strain sequencing project: providing services to taxonomists for standard genome sequencing and annotation.</title>
        <authorList>
            <consortium name="The Broad Institute Genomics Platform"/>
            <consortium name="The Broad Institute Genome Sequencing Center for Infectious Disease"/>
            <person name="Wu L."/>
            <person name="Ma J."/>
        </authorList>
    </citation>
    <scope>NUCLEOTIDE SEQUENCE [LARGE SCALE GENOMIC DNA]</scope>
    <source>
        <strain evidence="3">CGMCC 1.6375</strain>
    </source>
</reference>
<dbReference type="NCBIfam" id="TIGR04183">
    <property type="entry name" value="Por_Secre_tail"/>
    <property type="match status" value="1"/>
</dbReference>
<keyword evidence="3" id="KW-1185">Reference proteome</keyword>
<dbReference type="Proteomes" id="UP000632339">
    <property type="component" value="Unassembled WGS sequence"/>
</dbReference>